<feature type="repeat" description="NHL" evidence="2">
    <location>
        <begin position="78"/>
        <end position="114"/>
    </location>
</feature>
<dbReference type="InterPro" id="IPR011042">
    <property type="entry name" value="6-blade_b-propeller_TolB-like"/>
</dbReference>
<dbReference type="SUPFAM" id="SSF101898">
    <property type="entry name" value="NHL repeat"/>
    <property type="match status" value="1"/>
</dbReference>
<dbReference type="Proteomes" id="UP000663844">
    <property type="component" value="Unassembled WGS sequence"/>
</dbReference>
<reference evidence="3" key="1">
    <citation type="submission" date="2021-02" db="EMBL/GenBank/DDBJ databases">
        <authorList>
            <person name="Nowell W R."/>
        </authorList>
    </citation>
    <scope>NUCLEOTIDE SEQUENCE</scope>
</reference>
<accession>A0A820LLN7</accession>
<proteinExistence type="predicted"/>
<dbReference type="EMBL" id="CAJOAZ010021778">
    <property type="protein sequence ID" value="CAF4359419.1"/>
    <property type="molecule type" value="Genomic_DNA"/>
</dbReference>
<dbReference type="Gene3D" id="2.120.10.30">
    <property type="entry name" value="TolB, C-terminal domain"/>
    <property type="match status" value="1"/>
</dbReference>
<name>A0A820LLN7_9BILA</name>
<dbReference type="AlphaFoldDB" id="A0A820LLN7"/>
<protein>
    <recommendedName>
        <fullName evidence="5">NHL repeat containing protein</fullName>
    </recommendedName>
</protein>
<feature type="non-terminal residue" evidence="3">
    <location>
        <position position="1"/>
    </location>
</feature>
<dbReference type="PROSITE" id="PS51125">
    <property type="entry name" value="NHL"/>
    <property type="match status" value="1"/>
</dbReference>
<evidence type="ECO:0008006" key="5">
    <source>
        <dbReference type="Google" id="ProtNLM"/>
    </source>
</evidence>
<dbReference type="InterPro" id="IPR001258">
    <property type="entry name" value="NHL_repeat"/>
</dbReference>
<evidence type="ECO:0000256" key="2">
    <source>
        <dbReference type="PROSITE-ProRule" id="PRU00504"/>
    </source>
</evidence>
<keyword evidence="1" id="KW-0677">Repeat</keyword>
<dbReference type="Pfam" id="PF01436">
    <property type="entry name" value="NHL"/>
    <property type="match status" value="1"/>
</dbReference>
<comment type="caution">
    <text evidence="3">The sequence shown here is derived from an EMBL/GenBank/DDBJ whole genome shotgun (WGS) entry which is preliminary data.</text>
</comment>
<evidence type="ECO:0000313" key="4">
    <source>
        <dbReference type="Proteomes" id="UP000663844"/>
    </source>
</evidence>
<feature type="non-terminal residue" evidence="3">
    <location>
        <position position="192"/>
    </location>
</feature>
<gene>
    <name evidence="3" type="ORF">OXD698_LOCUS49223</name>
</gene>
<evidence type="ECO:0000256" key="1">
    <source>
        <dbReference type="ARBA" id="ARBA00022737"/>
    </source>
</evidence>
<sequence>TGDVYVDNGNANSQVDKWAVNTTAGVSVMTVKAACWGLFVDIYNNIYCSQYTYHQVVTKSLNSNSDMWIVAAGADCSGSTSNTLYNPRGIFVDTDLNLYVADYTNDRVQKFLLNQLNGITIAGTGATGTISLNGPSGVVLDADGYVFIADYLNNRIVGSGPNGFRCLLGCSSVAGSASNQLHYPTSSSFDSY</sequence>
<evidence type="ECO:0000313" key="3">
    <source>
        <dbReference type="EMBL" id="CAF4359419.1"/>
    </source>
</evidence>
<organism evidence="3 4">
    <name type="scientific">Adineta steineri</name>
    <dbReference type="NCBI Taxonomy" id="433720"/>
    <lineage>
        <taxon>Eukaryota</taxon>
        <taxon>Metazoa</taxon>
        <taxon>Spiralia</taxon>
        <taxon>Gnathifera</taxon>
        <taxon>Rotifera</taxon>
        <taxon>Eurotatoria</taxon>
        <taxon>Bdelloidea</taxon>
        <taxon>Adinetida</taxon>
        <taxon>Adinetidae</taxon>
        <taxon>Adineta</taxon>
    </lineage>
</organism>